<keyword evidence="3" id="KW-1185">Reference proteome</keyword>
<protein>
    <submittedName>
        <fullName evidence="2">Uu.00g040790.m01.CDS01</fullName>
    </submittedName>
</protein>
<accession>A0AAI8YDV7</accession>
<evidence type="ECO:0000313" key="2">
    <source>
        <dbReference type="EMBL" id="CAJ2501226.1"/>
    </source>
</evidence>
<sequence length="101" mass="11098">MSLVKTELTATVVPSSISSSPEHDERVVQNRQVQGGVEPPPYEPDVVAVAVVEGGRWVDEDLMVVDVVERLPERLKPPRFDGGFRSPLSGFEEDGLLSDRI</sequence>
<gene>
    <name evidence="2" type="ORF">KHLLAP_LOCUS1694</name>
</gene>
<dbReference type="EMBL" id="CAUWAG010000003">
    <property type="protein sequence ID" value="CAJ2501226.1"/>
    <property type="molecule type" value="Genomic_DNA"/>
</dbReference>
<reference evidence="2" key="1">
    <citation type="submission" date="2023-10" db="EMBL/GenBank/DDBJ databases">
        <authorList>
            <person name="Hackl T."/>
        </authorList>
    </citation>
    <scope>NUCLEOTIDE SEQUENCE</scope>
</reference>
<feature type="compositionally biased region" description="Acidic residues" evidence="1">
    <location>
        <begin position="91"/>
        <end position="101"/>
    </location>
</feature>
<dbReference type="Proteomes" id="UP001295740">
    <property type="component" value="Unassembled WGS sequence"/>
</dbReference>
<evidence type="ECO:0000256" key="1">
    <source>
        <dbReference type="SAM" id="MobiDB-lite"/>
    </source>
</evidence>
<organism evidence="2 3">
    <name type="scientific">Anthostomella pinea</name>
    <dbReference type="NCBI Taxonomy" id="933095"/>
    <lineage>
        <taxon>Eukaryota</taxon>
        <taxon>Fungi</taxon>
        <taxon>Dikarya</taxon>
        <taxon>Ascomycota</taxon>
        <taxon>Pezizomycotina</taxon>
        <taxon>Sordariomycetes</taxon>
        <taxon>Xylariomycetidae</taxon>
        <taxon>Xylariales</taxon>
        <taxon>Xylariaceae</taxon>
        <taxon>Anthostomella</taxon>
    </lineage>
</organism>
<name>A0AAI8YDV7_9PEZI</name>
<proteinExistence type="predicted"/>
<evidence type="ECO:0000313" key="3">
    <source>
        <dbReference type="Proteomes" id="UP001295740"/>
    </source>
</evidence>
<comment type="caution">
    <text evidence="2">The sequence shown here is derived from an EMBL/GenBank/DDBJ whole genome shotgun (WGS) entry which is preliminary data.</text>
</comment>
<feature type="region of interest" description="Disordered" evidence="1">
    <location>
        <begin position="82"/>
        <end position="101"/>
    </location>
</feature>
<dbReference type="AlphaFoldDB" id="A0AAI8YDV7"/>